<evidence type="ECO:0000256" key="3">
    <source>
        <dbReference type="ARBA" id="ARBA00022741"/>
    </source>
</evidence>
<evidence type="ECO:0000256" key="10">
    <source>
        <dbReference type="SAM" id="SignalP"/>
    </source>
</evidence>
<keyword evidence="6" id="KW-0460">Magnesium</keyword>
<protein>
    <recommendedName>
        <fullName evidence="11">AAA+ ATPase domain-containing protein</fullName>
    </recommendedName>
</protein>
<feature type="compositionally biased region" description="Acidic residues" evidence="9">
    <location>
        <begin position="492"/>
        <end position="511"/>
    </location>
</feature>
<dbReference type="EMBL" id="OZ034813">
    <property type="protein sequence ID" value="CAL1358294.1"/>
    <property type="molecule type" value="Genomic_DNA"/>
</dbReference>
<organism evidence="12 13">
    <name type="scientific">Linum trigynum</name>
    <dbReference type="NCBI Taxonomy" id="586398"/>
    <lineage>
        <taxon>Eukaryota</taxon>
        <taxon>Viridiplantae</taxon>
        <taxon>Streptophyta</taxon>
        <taxon>Embryophyta</taxon>
        <taxon>Tracheophyta</taxon>
        <taxon>Spermatophyta</taxon>
        <taxon>Magnoliopsida</taxon>
        <taxon>eudicotyledons</taxon>
        <taxon>Gunneridae</taxon>
        <taxon>Pentapetalae</taxon>
        <taxon>rosids</taxon>
        <taxon>fabids</taxon>
        <taxon>Malpighiales</taxon>
        <taxon>Linaceae</taxon>
        <taxon>Linum</taxon>
    </lineage>
</organism>
<evidence type="ECO:0000256" key="8">
    <source>
        <dbReference type="RuleBase" id="RU003651"/>
    </source>
</evidence>
<evidence type="ECO:0000256" key="2">
    <source>
        <dbReference type="ARBA" id="ARBA00007448"/>
    </source>
</evidence>
<feature type="domain" description="AAA+ ATPase" evidence="11">
    <location>
        <begin position="269"/>
        <end position="417"/>
    </location>
</feature>
<evidence type="ECO:0000256" key="6">
    <source>
        <dbReference type="ARBA" id="ARBA00022842"/>
    </source>
</evidence>
<dbReference type="SMART" id="SM00382">
    <property type="entry name" value="AAA"/>
    <property type="match status" value="1"/>
</dbReference>
<feature type="signal peptide" evidence="10">
    <location>
        <begin position="1"/>
        <end position="21"/>
    </location>
</feature>
<dbReference type="PANTHER" id="PTHR23070">
    <property type="entry name" value="BCS1 AAA-TYPE ATPASE"/>
    <property type="match status" value="1"/>
</dbReference>
<feature type="region of interest" description="Disordered" evidence="9">
    <location>
        <begin position="149"/>
        <end position="168"/>
    </location>
</feature>
<evidence type="ECO:0000256" key="1">
    <source>
        <dbReference type="ARBA" id="ARBA00001946"/>
    </source>
</evidence>
<sequence length="555" mass="62490">MMSRIPSLSEIFSWILTLITSLRIPAPSEIFSWYASLTTTAMMARTAVRDFLPAPAQQYLHALAQSLFGRRLPPGLTLIFDATTGYTRNEIFDAAEAYLATKINHDTDCLHVTKTAADKNLFFSLENNERIVDKFRGLELTWRFFRSPGSSSLGGRSDPSNPAGSIASPEKRCFQLSFPKEHKELVLGSYIPFVLDELKAMRHEERVLKIHTLDNKNYHHIGPWNSVNLDHPATFDTLAMEPSLKEAIVQDLDRFRSRKDFYKRVGRAWKRGYLLYGPPGTGKSSLIGAMANYLKFDVYDLQLASVQDDCDLRRVLLATGNRSILVIEDIDCGADLPDRNEKKKKKPVQASTVHPYDPYARQPKITLSGLLNFIDGLWSSCGDERIIVFTTNHKEKLDPALLRPGRMDMHVHMSYCTHEAFKVLANNYLGADGGAHRLCEEIGGLIGDVRVTPAQVAEELMKSNDADVALGEVVSLLKRKRVEAAMAKPEIEKEEEEEEEEEKVGDGEEDGSAVVEMDKQLINGDVKGHKEDPVGWNKLVKSMSARNVTLRRRRR</sequence>
<evidence type="ECO:0000259" key="11">
    <source>
        <dbReference type="SMART" id="SM00382"/>
    </source>
</evidence>
<feature type="compositionally biased region" description="Low complexity" evidence="9">
    <location>
        <begin position="149"/>
        <end position="160"/>
    </location>
</feature>
<dbReference type="GO" id="GO:0016887">
    <property type="term" value="F:ATP hydrolysis activity"/>
    <property type="evidence" value="ECO:0007669"/>
    <property type="project" value="InterPro"/>
</dbReference>
<keyword evidence="10" id="KW-0732">Signal</keyword>
<proteinExistence type="inferred from homology"/>
<dbReference type="FunFam" id="3.40.50.300:FF:001122">
    <property type="entry name" value="AAA-ATPase ASD, mitochondrial"/>
    <property type="match status" value="1"/>
</dbReference>
<comment type="cofactor">
    <cofactor evidence="1">
        <name>Mg(2+)</name>
        <dbReference type="ChEBI" id="CHEBI:18420"/>
    </cofactor>
</comment>
<evidence type="ECO:0000256" key="5">
    <source>
        <dbReference type="ARBA" id="ARBA00022840"/>
    </source>
</evidence>
<dbReference type="Pfam" id="PF00004">
    <property type="entry name" value="AAA"/>
    <property type="match status" value="1"/>
</dbReference>
<comment type="catalytic activity">
    <reaction evidence="7">
        <text>ATP + H2O = ADP + phosphate + H(+)</text>
        <dbReference type="Rhea" id="RHEA:13065"/>
        <dbReference type="ChEBI" id="CHEBI:15377"/>
        <dbReference type="ChEBI" id="CHEBI:15378"/>
        <dbReference type="ChEBI" id="CHEBI:30616"/>
        <dbReference type="ChEBI" id="CHEBI:43474"/>
        <dbReference type="ChEBI" id="CHEBI:456216"/>
    </reaction>
</comment>
<evidence type="ECO:0000256" key="4">
    <source>
        <dbReference type="ARBA" id="ARBA00022801"/>
    </source>
</evidence>
<keyword evidence="5 8" id="KW-0067">ATP-binding</keyword>
<dbReference type="GO" id="GO:0006950">
    <property type="term" value="P:response to stress"/>
    <property type="evidence" value="ECO:0007669"/>
    <property type="project" value="UniProtKB-ARBA"/>
</dbReference>
<evidence type="ECO:0000256" key="9">
    <source>
        <dbReference type="SAM" id="MobiDB-lite"/>
    </source>
</evidence>
<evidence type="ECO:0000313" key="12">
    <source>
        <dbReference type="EMBL" id="CAL1358294.1"/>
    </source>
</evidence>
<dbReference type="CDD" id="cd19510">
    <property type="entry name" value="RecA-like_BCS1"/>
    <property type="match status" value="1"/>
</dbReference>
<name>A0AAV2CPW8_9ROSI</name>
<dbReference type="AlphaFoldDB" id="A0AAV2CPW8"/>
<dbReference type="Proteomes" id="UP001497516">
    <property type="component" value="Chromosome 1"/>
</dbReference>
<dbReference type="SUPFAM" id="SSF52540">
    <property type="entry name" value="P-loop containing nucleoside triphosphate hydrolases"/>
    <property type="match status" value="1"/>
</dbReference>
<feature type="chain" id="PRO_5043393584" description="AAA+ ATPase domain-containing protein" evidence="10">
    <location>
        <begin position="22"/>
        <end position="555"/>
    </location>
</feature>
<dbReference type="InterPro" id="IPR027417">
    <property type="entry name" value="P-loop_NTPase"/>
</dbReference>
<feature type="region of interest" description="Disordered" evidence="9">
    <location>
        <begin position="486"/>
        <end position="513"/>
    </location>
</feature>
<keyword evidence="13" id="KW-1185">Reference proteome</keyword>
<dbReference type="InterPro" id="IPR058017">
    <property type="entry name" value="At3g28540-like_C"/>
</dbReference>
<comment type="similarity">
    <text evidence="2">Belongs to the AAA ATPase family. BCS1 subfamily.</text>
</comment>
<evidence type="ECO:0000313" key="13">
    <source>
        <dbReference type="Proteomes" id="UP001497516"/>
    </source>
</evidence>
<dbReference type="InterPro" id="IPR003593">
    <property type="entry name" value="AAA+_ATPase"/>
</dbReference>
<dbReference type="PROSITE" id="PS00674">
    <property type="entry name" value="AAA"/>
    <property type="match status" value="1"/>
</dbReference>
<dbReference type="Pfam" id="PF25568">
    <property type="entry name" value="AAA_lid_At3g28540"/>
    <property type="match status" value="1"/>
</dbReference>
<dbReference type="InterPro" id="IPR050747">
    <property type="entry name" value="Mitochondrial_chaperone_BCS1"/>
</dbReference>
<dbReference type="Gene3D" id="6.10.280.40">
    <property type="match status" value="1"/>
</dbReference>
<gene>
    <name evidence="12" type="ORF">LTRI10_LOCUS5853</name>
</gene>
<dbReference type="InterPro" id="IPR025753">
    <property type="entry name" value="AAA_N_dom"/>
</dbReference>
<reference evidence="12 13" key="1">
    <citation type="submission" date="2024-04" db="EMBL/GenBank/DDBJ databases">
        <authorList>
            <person name="Fracassetti M."/>
        </authorList>
    </citation>
    <scope>NUCLEOTIDE SEQUENCE [LARGE SCALE GENOMIC DNA]</scope>
</reference>
<dbReference type="InterPro" id="IPR003960">
    <property type="entry name" value="ATPase_AAA_CS"/>
</dbReference>
<dbReference type="GO" id="GO:0005524">
    <property type="term" value="F:ATP binding"/>
    <property type="evidence" value="ECO:0007669"/>
    <property type="project" value="UniProtKB-KW"/>
</dbReference>
<dbReference type="Pfam" id="PF14363">
    <property type="entry name" value="AAA_assoc"/>
    <property type="match status" value="1"/>
</dbReference>
<accession>A0AAV2CPW8</accession>
<dbReference type="InterPro" id="IPR003959">
    <property type="entry name" value="ATPase_AAA_core"/>
</dbReference>
<evidence type="ECO:0000256" key="7">
    <source>
        <dbReference type="ARBA" id="ARBA00049360"/>
    </source>
</evidence>
<dbReference type="Gene3D" id="3.40.50.300">
    <property type="entry name" value="P-loop containing nucleotide triphosphate hydrolases"/>
    <property type="match status" value="1"/>
</dbReference>
<keyword evidence="4" id="KW-0378">Hydrolase</keyword>
<keyword evidence="3 8" id="KW-0547">Nucleotide-binding</keyword>